<keyword evidence="8 13" id="KW-0067">ATP-binding</keyword>
<keyword evidence="7 13" id="KW-0547">Nucleotide-binding</keyword>
<dbReference type="InterPro" id="IPR004529">
    <property type="entry name" value="Phe-tRNA-synth_IIc_asu"/>
</dbReference>
<evidence type="ECO:0000256" key="13">
    <source>
        <dbReference type="HAMAP-Rule" id="MF_00281"/>
    </source>
</evidence>
<keyword evidence="9 13" id="KW-0460">Magnesium</keyword>
<keyword evidence="10 13" id="KW-0648">Protein biosynthesis</keyword>
<dbReference type="HAMAP" id="MF_00281">
    <property type="entry name" value="Phe_tRNA_synth_alpha1"/>
    <property type="match status" value="1"/>
</dbReference>
<dbReference type="AlphaFoldDB" id="A0A3D4VA43"/>
<dbReference type="EMBL" id="DPIY01000007">
    <property type="protein sequence ID" value="HCT57197.1"/>
    <property type="molecule type" value="Genomic_DNA"/>
</dbReference>
<feature type="domain" description="Aminoacyl-transfer RNA synthetases class-II family profile" evidence="14">
    <location>
        <begin position="118"/>
        <end position="315"/>
    </location>
</feature>
<evidence type="ECO:0000259" key="14">
    <source>
        <dbReference type="PROSITE" id="PS50862"/>
    </source>
</evidence>
<comment type="catalytic activity">
    <reaction evidence="12 13">
        <text>tRNA(Phe) + L-phenylalanine + ATP = L-phenylalanyl-tRNA(Phe) + AMP + diphosphate + H(+)</text>
        <dbReference type="Rhea" id="RHEA:19413"/>
        <dbReference type="Rhea" id="RHEA-COMP:9668"/>
        <dbReference type="Rhea" id="RHEA-COMP:9699"/>
        <dbReference type="ChEBI" id="CHEBI:15378"/>
        <dbReference type="ChEBI" id="CHEBI:30616"/>
        <dbReference type="ChEBI" id="CHEBI:33019"/>
        <dbReference type="ChEBI" id="CHEBI:58095"/>
        <dbReference type="ChEBI" id="CHEBI:78442"/>
        <dbReference type="ChEBI" id="CHEBI:78531"/>
        <dbReference type="ChEBI" id="CHEBI:456215"/>
        <dbReference type="EC" id="6.1.1.20"/>
    </reaction>
</comment>
<comment type="subunit">
    <text evidence="3 13">Tetramer of two alpha and two beta subunits.</text>
</comment>
<keyword evidence="5 13" id="KW-0436">Ligase</keyword>
<evidence type="ECO:0000313" key="16">
    <source>
        <dbReference type="Proteomes" id="UP000264071"/>
    </source>
</evidence>
<evidence type="ECO:0000256" key="12">
    <source>
        <dbReference type="ARBA" id="ARBA00049255"/>
    </source>
</evidence>
<comment type="similarity">
    <text evidence="2 13">Belongs to the class-II aminoacyl-tRNA synthetase family. Phe-tRNA synthetase alpha subunit type 1 subfamily.</text>
</comment>
<dbReference type="SUPFAM" id="SSF55681">
    <property type="entry name" value="Class II aaRS and biotin synthetases"/>
    <property type="match status" value="1"/>
</dbReference>
<evidence type="ECO:0000256" key="5">
    <source>
        <dbReference type="ARBA" id="ARBA00022598"/>
    </source>
</evidence>
<evidence type="ECO:0000256" key="10">
    <source>
        <dbReference type="ARBA" id="ARBA00022917"/>
    </source>
</evidence>
<organism evidence="15 16">
    <name type="scientific">Gemmatimonas aurantiaca</name>
    <dbReference type="NCBI Taxonomy" id="173480"/>
    <lineage>
        <taxon>Bacteria</taxon>
        <taxon>Pseudomonadati</taxon>
        <taxon>Gemmatimonadota</taxon>
        <taxon>Gemmatimonadia</taxon>
        <taxon>Gemmatimonadales</taxon>
        <taxon>Gemmatimonadaceae</taxon>
        <taxon>Gemmatimonas</taxon>
    </lineage>
</organism>
<gene>
    <name evidence="13" type="primary">pheS</name>
    <name evidence="15" type="ORF">DGD08_08285</name>
</gene>
<dbReference type="GO" id="GO:0005524">
    <property type="term" value="F:ATP binding"/>
    <property type="evidence" value="ECO:0007669"/>
    <property type="project" value="UniProtKB-UniRule"/>
</dbReference>
<comment type="subcellular location">
    <subcellularLocation>
        <location evidence="1 13">Cytoplasm</location>
    </subcellularLocation>
</comment>
<evidence type="ECO:0000256" key="4">
    <source>
        <dbReference type="ARBA" id="ARBA00022490"/>
    </source>
</evidence>
<evidence type="ECO:0000256" key="2">
    <source>
        <dbReference type="ARBA" id="ARBA00010207"/>
    </source>
</evidence>
<protein>
    <recommendedName>
        <fullName evidence="13">Phenylalanine--tRNA ligase alpha subunit</fullName>
        <ecNumber evidence="13">6.1.1.20</ecNumber>
    </recommendedName>
    <alternativeName>
        <fullName evidence="13">Phenylalanyl-tRNA synthetase alpha subunit</fullName>
        <shortName evidence="13">PheRS</shortName>
    </alternativeName>
</protein>
<keyword evidence="11 13" id="KW-0030">Aminoacyl-tRNA synthetase</keyword>
<dbReference type="NCBIfam" id="TIGR00468">
    <property type="entry name" value="pheS"/>
    <property type="match status" value="1"/>
</dbReference>
<evidence type="ECO:0000256" key="6">
    <source>
        <dbReference type="ARBA" id="ARBA00022723"/>
    </source>
</evidence>
<name>A0A3D4VA43_9BACT</name>
<dbReference type="InterPro" id="IPR004188">
    <property type="entry name" value="Phe-tRNA_ligase_II_N"/>
</dbReference>
<dbReference type="Pfam" id="PF01409">
    <property type="entry name" value="tRNA-synt_2d"/>
    <property type="match status" value="1"/>
</dbReference>
<dbReference type="InterPro" id="IPR022911">
    <property type="entry name" value="Phe_tRNA_ligase_alpha1_bac"/>
</dbReference>
<comment type="cofactor">
    <cofactor evidence="13">
        <name>Mg(2+)</name>
        <dbReference type="ChEBI" id="CHEBI:18420"/>
    </cofactor>
    <text evidence="13">Binds 2 magnesium ions per tetramer.</text>
</comment>
<evidence type="ECO:0000256" key="11">
    <source>
        <dbReference type="ARBA" id="ARBA00023146"/>
    </source>
</evidence>
<evidence type="ECO:0000256" key="3">
    <source>
        <dbReference type="ARBA" id="ARBA00011209"/>
    </source>
</evidence>
<dbReference type="EC" id="6.1.1.20" evidence="13"/>
<keyword evidence="4 13" id="KW-0963">Cytoplasm</keyword>
<dbReference type="GO" id="GO:0000049">
    <property type="term" value="F:tRNA binding"/>
    <property type="evidence" value="ECO:0007669"/>
    <property type="project" value="InterPro"/>
</dbReference>
<dbReference type="GO" id="GO:0005737">
    <property type="term" value="C:cytoplasm"/>
    <property type="evidence" value="ECO:0007669"/>
    <property type="project" value="UniProtKB-SubCell"/>
</dbReference>
<dbReference type="PROSITE" id="PS50862">
    <property type="entry name" value="AA_TRNA_LIGASE_II"/>
    <property type="match status" value="1"/>
</dbReference>
<reference evidence="15 16" key="1">
    <citation type="journal article" date="2018" name="Nat. Biotechnol.">
        <title>A standardized bacterial taxonomy based on genome phylogeny substantially revises the tree of life.</title>
        <authorList>
            <person name="Parks D.H."/>
            <person name="Chuvochina M."/>
            <person name="Waite D.W."/>
            <person name="Rinke C."/>
            <person name="Skarshewski A."/>
            <person name="Chaumeil P.A."/>
            <person name="Hugenholtz P."/>
        </authorList>
    </citation>
    <scope>NUCLEOTIDE SEQUENCE [LARGE SCALE GENOMIC DNA]</scope>
    <source>
        <strain evidence="15">UBA8844</strain>
    </source>
</reference>
<accession>A0A3D4VA43</accession>
<dbReference type="PANTHER" id="PTHR11538">
    <property type="entry name" value="PHENYLALANYL-TRNA SYNTHETASE"/>
    <property type="match status" value="1"/>
</dbReference>
<dbReference type="GO" id="GO:0000287">
    <property type="term" value="F:magnesium ion binding"/>
    <property type="evidence" value="ECO:0007669"/>
    <property type="project" value="UniProtKB-UniRule"/>
</dbReference>
<dbReference type="InterPro" id="IPR045864">
    <property type="entry name" value="aa-tRNA-synth_II/BPL/LPL"/>
</dbReference>
<evidence type="ECO:0000256" key="7">
    <source>
        <dbReference type="ARBA" id="ARBA00022741"/>
    </source>
</evidence>
<dbReference type="SMR" id="A0A3D4VA43"/>
<dbReference type="Proteomes" id="UP000264071">
    <property type="component" value="Unassembled WGS sequence"/>
</dbReference>
<evidence type="ECO:0000313" key="15">
    <source>
        <dbReference type="EMBL" id="HCT57197.1"/>
    </source>
</evidence>
<dbReference type="GO" id="GO:0006432">
    <property type="term" value="P:phenylalanyl-tRNA aminoacylation"/>
    <property type="evidence" value="ECO:0007669"/>
    <property type="project" value="UniProtKB-UniRule"/>
</dbReference>
<dbReference type="CDD" id="cd00496">
    <property type="entry name" value="PheRS_alpha_core"/>
    <property type="match status" value="1"/>
</dbReference>
<dbReference type="InterPro" id="IPR006195">
    <property type="entry name" value="aa-tRNA-synth_II"/>
</dbReference>
<dbReference type="Gene3D" id="3.30.930.10">
    <property type="entry name" value="Bira Bifunctional Protein, Domain 2"/>
    <property type="match status" value="1"/>
</dbReference>
<dbReference type="PANTHER" id="PTHR11538:SF41">
    <property type="entry name" value="PHENYLALANINE--TRNA LIGASE, MITOCHONDRIAL"/>
    <property type="match status" value="1"/>
</dbReference>
<dbReference type="OMA" id="EIMGCGM"/>
<evidence type="ECO:0000256" key="8">
    <source>
        <dbReference type="ARBA" id="ARBA00022840"/>
    </source>
</evidence>
<evidence type="ECO:0000256" key="1">
    <source>
        <dbReference type="ARBA" id="ARBA00004496"/>
    </source>
</evidence>
<evidence type="ECO:0000256" key="9">
    <source>
        <dbReference type="ARBA" id="ARBA00022842"/>
    </source>
</evidence>
<dbReference type="GO" id="GO:0004826">
    <property type="term" value="F:phenylalanine-tRNA ligase activity"/>
    <property type="evidence" value="ECO:0007669"/>
    <property type="project" value="UniProtKB-UniRule"/>
</dbReference>
<keyword evidence="6 13" id="KW-0479">Metal-binding</keyword>
<dbReference type="Pfam" id="PF02912">
    <property type="entry name" value="Phe_tRNA-synt_N"/>
    <property type="match status" value="1"/>
</dbReference>
<proteinExistence type="inferred from homology"/>
<comment type="caution">
    <text evidence="15">The sequence shown here is derived from an EMBL/GenBank/DDBJ whole genome shotgun (WGS) entry which is preliminary data.</text>
</comment>
<feature type="binding site" evidence="13">
    <location>
        <position position="255"/>
    </location>
    <ligand>
        <name>Mg(2+)</name>
        <dbReference type="ChEBI" id="CHEBI:18420"/>
        <note>shared with beta subunit</note>
    </ligand>
</feature>
<dbReference type="InterPro" id="IPR002319">
    <property type="entry name" value="Phenylalanyl-tRNA_Synthase"/>
</dbReference>
<sequence length="336" mass="36992">MNLSEYLAQADALAAECHALLAGLDVATRLDVAKGQLNALKDDRLNALQSALRMLPAEDRRAAGGAFNTLKQSIQAALDAFGQRQSAASGVVQVDATMPARGIWRGSLHPVTLVIDEISEIFRELGFTIALGPEAETEWYNFGALNFPPDHPAMELHDTLYLGEDTLLRTHTSPVQVRTLQRYAPPVRVLAPGQVYRRDFFDATHAPAFMQLEGLAVDEGVSFVDLKATLAEFARRFYGATRRVRFGPSYFPFVEPGAQMDVEVDLGDGKGLRWVEILGCGMVHPNVIEAAGLDSEKYTGWAFGMGPARIAMSRYGINDIRVLYDSDVRFLEQFAR</sequence>